<dbReference type="InterPro" id="IPR021836">
    <property type="entry name" value="DUF3429"/>
</dbReference>
<evidence type="ECO:0000313" key="2">
    <source>
        <dbReference type="EMBL" id="QZO01423.1"/>
    </source>
</evidence>
<accession>A0A9E6RDN5</accession>
<dbReference type="PANTHER" id="PTHR15887">
    <property type="entry name" value="TRANSMEMBRANE PROTEIN 69"/>
    <property type="match status" value="1"/>
</dbReference>
<keyword evidence="1" id="KW-0812">Transmembrane</keyword>
<evidence type="ECO:0000313" key="3">
    <source>
        <dbReference type="Proteomes" id="UP000825701"/>
    </source>
</evidence>
<keyword evidence="1" id="KW-0472">Membrane</keyword>
<keyword evidence="1" id="KW-1133">Transmembrane helix</keyword>
<reference evidence="2" key="1">
    <citation type="submission" date="2021-08" db="EMBL/GenBank/DDBJ databases">
        <authorList>
            <person name="Zhang H."/>
            <person name="Xu M."/>
            <person name="Yu Z."/>
            <person name="Yang L."/>
            <person name="Cai Y."/>
        </authorList>
    </citation>
    <scope>NUCLEOTIDE SEQUENCE</scope>
    <source>
        <strain evidence="2">CHL1</strain>
    </source>
</reference>
<dbReference type="EMBL" id="CP081869">
    <property type="protein sequence ID" value="QZO01423.1"/>
    <property type="molecule type" value="Genomic_DNA"/>
</dbReference>
<dbReference type="RefSeq" id="WP_261404699.1">
    <property type="nucleotide sequence ID" value="NZ_CP081869.1"/>
</dbReference>
<sequence length="160" mass="15834">MTLIASEPVRDDHEIPPIPLAVGLAGLAPFIGLALTVALAGGETGASASVALLAYAALILSFFGGAHWGLALRHPARELRAGLYLGAAISPAWALAGVLLGGAGGLGLVAAGLVAQGAVDGLKSTRFAAPRWYPRLRALLAALASVATAAAAVVVASQQV</sequence>
<feature type="transmembrane region" description="Helical" evidence="1">
    <location>
        <begin position="92"/>
        <end position="115"/>
    </location>
</feature>
<evidence type="ECO:0000256" key="1">
    <source>
        <dbReference type="SAM" id="Phobius"/>
    </source>
</evidence>
<dbReference type="Pfam" id="PF11911">
    <property type="entry name" value="DUF3429"/>
    <property type="match status" value="1"/>
</dbReference>
<organism evidence="2 3">
    <name type="scientific">Chenggangzhangella methanolivorans</name>
    <dbReference type="NCBI Taxonomy" id="1437009"/>
    <lineage>
        <taxon>Bacteria</taxon>
        <taxon>Pseudomonadati</taxon>
        <taxon>Pseudomonadota</taxon>
        <taxon>Alphaproteobacteria</taxon>
        <taxon>Hyphomicrobiales</taxon>
        <taxon>Methylopilaceae</taxon>
        <taxon>Chenggangzhangella</taxon>
    </lineage>
</organism>
<feature type="transmembrane region" description="Helical" evidence="1">
    <location>
        <begin position="52"/>
        <end position="72"/>
    </location>
</feature>
<proteinExistence type="predicted"/>
<dbReference type="KEGG" id="cmet:K6K41_08230"/>
<feature type="transmembrane region" description="Helical" evidence="1">
    <location>
        <begin position="136"/>
        <end position="157"/>
    </location>
</feature>
<name>A0A9E6RDN5_9HYPH</name>
<feature type="transmembrane region" description="Helical" evidence="1">
    <location>
        <begin position="20"/>
        <end position="40"/>
    </location>
</feature>
<keyword evidence="3" id="KW-1185">Reference proteome</keyword>
<gene>
    <name evidence="2" type="ORF">K6K41_08230</name>
</gene>
<dbReference type="Proteomes" id="UP000825701">
    <property type="component" value="Chromosome"/>
</dbReference>
<protein>
    <submittedName>
        <fullName evidence="2">DUF3429 domain-containing protein</fullName>
    </submittedName>
</protein>
<dbReference type="AlphaFoldDB" id="A0A9E6RDN5"/>
<dbReference type="PANTHER" id="PTHR15887:SF1">
    <property type="entry name" value="TRANSMEMBRANE PROTEIN 69"/>
    <property type="match status" value="1"/>
</dbReference>